<dbReference type="RefSeq" id="YP_010089375.1">
    <property type="nucleotide sequence ID" value="NC_055715.1"/>
</dbReference>
<keyword evidence="2" id="KW-1185">Reference proteome</keyword>
<accession>A0A1J0MHP4</accession>
<evidence type="ECO:0000313" key="2">
    <source>
        <dbReference type="Proteomes" id="UP000224041"/>
    </source>
</evidence>
<dbReference type="Proteomes" id="UP000224041">
    <property type="component" value="Segment"/>
</dbReference>
<sequence length="44" mass="5080">MVLPGHTIEEIDMLTYKIMFTLNHMATELFGPEFLAMTAFIFTI</sequence>
<name>A0A1J0MHP4_9CAUD</name>
<evidence type="ECO:0000313" key="1">
    <source>
        <dbReference type="EMBL" id="APD20450.1"/>
    </source>
</evidence>
<proteinExistence type="predicted"/>
<reference evidence="1 2" key="1">
    <citation type="submission" date="2016-10" db="EMBL/GenBank/DDBJ databases">
        <title>Antibacterial composition for prophylaxis and treatment of hospital infections (variants), strains of bacteriophages, used for obtaining thereof.</title>
        <authorList>
            <person name="Aleshkin A.V."/>
            <person name="Volozhantsev N.V."/>
            <person name="Verevkin V.V."/>
            <person name="Krasilnikova V.M."/>
            <person name="Myakinina V.P."/>
            <person name="Popova A.V."/>
            <person name="Svetoch E.A."/>
        </authorList>
    </citation>
    <scope>NUCLEOTIDE SEQUENCE [LARGE SCALE GENOMIC DNA]</scope>
    <source>
        <strain evidence="1 2">KPV15</strain>
    </source>
</reference>
<dbReference type="GeneID" id="65106843"/>
<protein>
    <submittedName>
        <fullName evidence="1">Uncharacterized protein</fullName>
    </submittedName>
</protein>
<organism evidence="1 2">
    <name type="scientific">Klebsiella phage KPV15</name>
    <dbReference type="NCBI Taxonomy" id="1913572"/>
    <lineage>
        <taxon>Viruses</taxon>
        <taxon>Duplodnaviria</taxon>
        <taxon>Heunggongvirae</taxon>
        <taxon>Uroviricota</taxon>
        <taxon>Caudoviricetes</taxon>
        <taxon>Pantevenvirales</taxon>
        <taxon>Straboviridae</taxon>
        <taxon>Tevenvirinae</taxon>
        <taxon>Jiaodavirus</taxon>
        <taxon>Jiaodavirus kppv15</taxon>
    </lineage>
</organism>
<dbReference type="EMBL" id="KY000080">
    <property type="protein sequence ID" value="APD20450.1"/>
    <property type="molecule type" value="Genomic_DNA"/>
</dbReference>
<dbReference type="KEGG" id="vg:65106843"/>